<dbReference type="Gene3D" id="3.40.50.360">
    <property type="match status" value="1"/>
</dbReference>
<proteinExistence type="inferred from homology"/>
<dbReference type="AlphaFoldDB" id="T0ZGU4"/>
<comment type="similarity">
    <text evidence="1">Belongs to the WrbA family.</text>
</comment>
<dbReference type="InterPro" id="IPR010089">
    <property type="entry name" value="Flavoprotein_WrbA-like"/>
</dbReference>
<dbReference type="InterPro" id="IPR029039">
    <property type="entry name" value="Flavoprotein-like_sf"/>
</dbReference>
<evidence type="ECO:0000256" key="2">
    <source>
        <dbReference type="ARBA" id="ARBA00022630"/>
    </source>
</evidence>
<dbReference type="EMBL" id="AUZZ01007101">
    <property type="protein sequence ID" value="EQD43562.1"/>
    <property type="molecule type" value="Genomic_DNA"/>
</dbReference>
<evidence type="ECO:0000259" key="5">
    <source>
        <dbReference type="PROSITE" id="PS50902"/>
    </source>
</evidence>
<protein>
    <submittedName>
        <fullName evidence="6">TrpR binding protein WrbA</fullName>
    </submittedName>
</protein>
<keyword evidence="2" id="KW-0285">Flavoprotein</keyword>
<name>T0ZGU4_9ZZZZ</name>
<dbReference type="NCBIfam" id="NF002999">
    <property type="entry name" value="PRK03767.1"/>
    <property type="match status" value="1"/>
</dbReference>
<comment type="caution">
    <text evidence="6">The sequence shown here is derived from an EMBL/GenBank/DDBJ whole genome shotgun (WGS) entry which is preliminary data.</text>
</comment>
<dbReference type="NCBIfam" id="TIGR01755">
    <property type="entry name" value="flav_wrbA"/>
    <property type="match status" value="1"/>
</dbReference>
<dbReference type="GO" id="GO:0010181">
    <property type="term" value="F:FMN binding"/>
    <property type="evidence" value="ECO:0007669"/>
    <property type="project" value="InterPro"/>
</dbReference>
<dbReference type="HAMAP" id="MF_01017">
    <property type="entry name" value="NQOR"/>
    <property type="match status" value="1"/>
</dbReference>
<organism evidence="6">
    <name type="scientific">mine drainage metagenome</name>
    <dbReference type="NCBI Taxonomy" id="410659"/>
    <lineage>
        <taxon>unclassified sequences</taxon>
        <taxon>metagenomes</taxon>
        <taxon>ecological metagenomes</taxon>
    </lineage>
</organism>
<evidence type="ECO:0000256" key="3">
    <source>
        <dbReference type="ARBA" id="ARBA00022643"/>
    </source>
</evidence>
<dbReference type="GO" id="GO:0003955">
    <property type="term" value="F:NAD(P)H dehydrogenase (quinone) activity"/>
    <property type="evidence" value="ECO:0007669"/>
    <property type="project" value="InterPro"/>
</dbReference>
<evidence type="ECO:0000256" key="1">
    <source>
        <dbReference type="ARBA" id="ARBA00006961"/>
    </source>
</evidence>
<evidence type="ECO:0000313" key="6">
    <source>
        <dbReference type="EMBL" id="EQD43562.1"/>
    </source>
</evidence>
<dbReference type="InterPro" id="IPR005025">
    <property type="entry name" value="FMN_Rdtase-like_dom"/>
</dbReference>
<evidence type="ECO:0000256" key="4">
    <source>
        <dbReference type="ARBA" id="ARBA00023002"/>
    </source>
</evidence>
<dbReference type="GO" id="GO:0016020">
    <property type="term" value="C:membrane"/>
    <property type="evidence" value="ECO:0007669"/>
    <property type="project" value="TreeGrafter"/>
</dbReference>
<sequence>MLAFSFAAEPTMAKVLVLYYSTWGHVEQMAEAVARGARGVAGAQVTLKRVPETMPPETAAAIHAKADQAAPVARPDELADYDAIVFGTPTRFGNMCGQMRNFLDQTGALWQQGKLVGKIGSVFVSTATQHGGHETTITSFHSTLLHHGMVVVGVPYACEGLLYMDEVSGGSPYGASTLSKGDGSRMPSSNELAVAEYQGRHVAELAKRLFG</sequence>
<accession>T0ZGU4</accession>
<keyword evidence="3" id="KW-0288">FMN</keyword>
<reference evidence="6" key="2">
    <citation type="journal article" date="2014" name="ISME J.">
        <title>Microbial stratification in low pH oxic and suboxic macroscopic growths along an acid mine drainage.</title>
        <authorList>
            <person name="Mendez-Garcia C."/>
            <person name="Mesa V."/>
            <person name="Sprenger R.R."/>
            <person name="Richter M."/>
            <person name="Diez M.S."/>
            <person name="Solano J."/>
            <person name="Bargiela R."/>
            <person name="Golyshina O.V."/>
            <person name="Manteca A."/>
            <person name="Ramos J.L."/>
            <person name="Gallego J.R."/>
            <person name="Llorente I."/>
            <person name="Martins Dos Santos V.A."/>
            <person name="Jensen O.N."/>
            <person name="Pelaez A.I."/>
            <person name="Sanchez J."/>
            <person name="Ferrer M."/>
        </authorList>
    </citation>
    <scope>NUCLEOTIDE SEQUENCE</scope>
</reference>
<dbReference type="FunFam" id="3.40.50.360:FF:000001">
    <property type="entry name" value="NAD(P)H dehydrogenase (Quinone) FQR1-like"/>
    <property type="match status" value="1"/>
</dbReference>
<dbReference type="PROSITE" id="PS50902">
    <property type="entry name" value="FLAVODOXIN_LIKE"/>
    <property type="match status" value="1"/>
</dbReference>
<reference evidence="6" key="1">
    <citation type="submission" date="2013-08" db="EMBL/GenBank/DDBJ databases">
        <authorList>
            <person name="Mendez C."/>
            <person name="Richter M."/>
            <person name="Ferrer M."/>
            <person name="Sanchez J."/>
        </authorList>
    </citation>
    <scope>NUCLEOTIDE SEQUENCE</scope>
</reference>
<keyword evidence="4" id="KW-0560">Oxidoreductase</keyword>
<feature type="domain" description="Flavodoxin-like" evidence="5">
    <location>
        <begin position="15"/>
        <end position="202"/>
    </location>
</feature>
<dbReference type="Pfam" id="PF03358">
    <property type="entry name" value="FMN_red"/>
    <property type="match status" value="1"/>
</dbReference>
<dbReference type="PANTHER" id="PTHR30546:SF23">
    <property type="entry name" value="FLAVOPROTEIN-LIKE PROTEIN YCP4-RELATED"/>
    <property type="match status" value="1"/>
</dbReference>
<dbReference type="InterPro" id="IPR037513">
    <property type="entry name" value="NQO"/>
</dbReference>
<dbReference type="InterPro" id="IPR008254">
    <property type="entry name" value="Flavodoxin/NO_synth"/>
</dbReference>
<dbReference type="SUPFAM" id="SSF52218">
    <property type="entry name" value="Flavoproteins"/>
    <property type="match status" value="1"/>
</dbReference>
<dbReference type="PANTHER" id="PTHR30546">
    <property type="entry name" value="FLAVODOXIN-RELATED PROTEIN WRBA-RELATED"/>
    <property type="match status" value="1"/>
</dbReference>
<gene>
    <name evidence="6" type="ORF">B2A_09835</name>
</gene>